<dbReference type="Pfam" id="PF16045">
    <property type="entry name" value="LisH_2"/>
    <property type="match status" value="1"/>
</dbReference>
<organism evidence="4">
    <name type="scientific">Micromonas pusilla (strain CCMP1545)</name>
    <name type="common">Picoplanktonic green alga</name>
    <dbReference type="NCBI Taxonomy" id="564608"/>
    <lineage>
        <taxon>Eukaryota</taxon>
        <taxon>Viridiplantae</taxon>
        <taxon>Chlorophyta</taxon>
        <taxon>Mamiellophyceae</taxon>
        <taxon>Mamiellales</taxon>
        <taxon>Mamiellaceae</taxon>
        <taxon>Micromonas</taxon>
    </lineage>
</organism>
<keyword evidence="1" id="KW-0175">Coiled coil</keyword>
<dbReference type="GO" id="GO:0005576">
    <property type="term" value="C:extracellular region"/>
    <property type="evidence" value="ECO:0007669"/>
    <property type="project" value="GOC"/>
</dbReference>
<dbReference type="OMA" id="IDEMHER"/>
<evidence type="ECO:0000256" key="2">
    <source>
        <dbReference type="SAM" id="MobiDB-lite"/>
    </source>
</evidence>
<dbReference type="PANTHER" id="PTHR39063:SF1">
    <property type="entry name" value="OFD1 CENTRIOLE AND CENTRIOLAR SATELLITE PROTEIN"/>
    <property type="match status" value="1"/>
</dbReference>
<feature type="compositionally biased region" description="Acidic residues" evidence="2">
    <location>
        <begin position="742"/>
        <end position="765"/>
    </location>
</feature>
<dbReference type="GeneID" id="9686349"/>
<dbReference type="GO" id="GO:0036064">
    <property type="term" value="C:ciliary basal body"/>
    <property type="evidence" value="ECO:0007669"/>
    <property type="project" value="TreeGrafter"/>
</dbReference>
<dbReference type="PANTHER" id="PTHR39063">
    <property type="entry name" value="ORAL-FACIAL-DIGITAL SYNDROME 1 PROTEIN HOMOLOG"/>
    <property type="match status" value="1"/>
</dbReference>
<feature type="coiled-coil region" evidence="1">
    <location>
        <begin position="350"/>
        <end position="384"/>
    </location>
</feature>
<evidence type="ECO:0000313" key="4">
    <source>
        <dbReference type="Proteomes" id="UP000001876"/>
    </source>
</evidence>
<evidence type="ECO:0000256" key="1">
    <source>
        <dbReference type="SAM" id="Coils"/>
    </source>
</evidence>
<dbReference type="eggNOG" id="ENOG502QQR5">
    <property type="taxonomic scope" value="Eukaryota"/>
</dbReference>
<dbReference type="Proteomes" id="UP000001876">
    <property type="component" value="Unassembled WGS sequence"/>
</dbReference>
<reference evidence="3 4" key="1">
    <citation type="journal article" date="2009" name="Science">
        <title>Green evolution and dynamic adaptations revealed by genomes of the marine picoeukaryotes Micromonas.</title>
        <authorList>
            <person name="Worden A.Z."/>
            <person name="Lee J.H."/>
            <person name="Mock T."/>
            <person name="Rouze P."/>
            <person name="Simmons M.P."/>
            <person name="Aerts A.L."/>
            <person name="Allen A.E."/>
            <person name="Cuvelier M.L."/>
            <person name="Derelle E."/>
            <person name="Everett M.V."/>
            <person name="Foulon E."/>
            <person name="Grimwood J."/>
            <person name="Gundlach H."/>
            <person name="Henrissat B."/>
            <person name="Napoli C."/>
            <person name="McDonald S.M."/>
            <person name="Parker M.S."/>
            <person name="Rombauts S."/>
            <person name="Salamov A."/>
            <person name="Von Dassow P."/>
            <person name="Badger J.H."/>
            <person name="Coutinho P.M."/>
            <person name="Demir E."/>
            <person name="Dubchak I."/>
            <person name="Gentemann C."/>
            <person name="Eikrem W."/>
            <person name="Gready J.E."/>
            <person name="John U."/>
            <person name="Lanier W."/>
            <person name="Lindquist E.A."/>
            <person name="Lucas S."/>
            <person name="Mayer K.F."/>
            <person name="Moreau H."/>
            <person name="Not F."/>
            <person name="Otillar R."/>
            <person name="Panaud O."/>
            <person name="Pangilinan J."/>
            <person name="Paulsen I."/>
            <person name="Piegu B."/>
            <person name="Poliakov A."/>
            <person name="Robbens S."/>
            <person name="Schmutz J."/>
            <person name="Toulza E."/>
            <person name="Wyss T."/>
            <person name="Zelensky A."/>
            <person name="Zhou K."/>
            <person name="Armbrust E.V."/>
            <person name="Bhattacharya D."/>
            <person name="Goodenough U.W."/>
            <person name="Van de Peer Y."/>
            <person name="Grigoriev I.V."/>
        </authorList>
    </citation>
    <scope>NUCLEOTIDE SEQUENCE [LARGE SCALE GENOMIC DNA]</scope>
    <source>
        <strain evidence="3 4">CCMP1545</strain>
    </source>
</reference>
<keyword evidence="4" id="KW-1185">Reference proteome</keyword>
<name>C1MZ75_MICPC</name>
<feature type="region of interest" description="Disordered" evidence="2">
    <location>
        <begin position="706"/>
        <end position="765"/>
    </location>
</feature>
<dbReference type="OrthoDB" id="437790at2759"/>
<sequence length="765" mass="85757">MALSDRQFKRKVFDELKNTGTIDGIKGSLRSRLVGVLQRKDPSVFDGSGPSPGSQNLWQRAANSLYVEYLNHQNYGYALSVFQPECGLTDQQVMSRDEISRVLCLERPSSLSQHLLRPDVGARNADGAPAPPSPLLLNILQAIAEVGASSARRETPTQTDDISGGASSLALRLAQIDEQHERAVATERLAPLRDAEERMASFQKECESRMRAEMLEHVRRVREHEVTQARLEEASKHRRNLAEAREDLERVHSDRLQKLRAREEAQIERVRAAEAALERAAYEHRQRLAAEHDTLRGEKEAFQREQMGRAMLRAREEEAAARREAELNAKEMSWQSRDLHATEEAQRRAVAKTREAERDIEKRREELHAEIEAVRRERATLEKDKAAALSVVLSGGKGDAATDILVMQIEDLRVQLDKANAALAKRGEATMSPEAPQLMLDDGREKKIEKKYAKTVAALHRAEADAETAREEVIPLRVEIERIEYERKEERRERGEALAMAEAFKVRAEVAEKRVDDAVKRAKDAWATVESTKKFMRELMDEEVKKRIYQEQRANALRAAAEIPGVTPEQLGLQRGLIDGANALVDENGEYVSHNTAVNLMMKELEGQHQTQKEALAAYERKLMYERQIEEATARMDAAKLAANKMRDEASKKAQIERAVLEAEITARLAMEEAAKVSGESYADAYADDTFEAADEEVAAVAIDAPAVTASPPKSPKSPTSRPKSPVGAKSPKKTSPRVSGEIEEVYEEDFVPDELEDETGDDVF</sequence>
<proteinExistence type="predicted"/>
<evidence type="ECO:0000313" key="3">
    <source>
        <dbReference type="EMBL" id="EEH54815.1"/>
    </source>
</evidence>
<feature type="coiled-coil region" evidence="1">
    <location>
        <begin position="602"/>
        <end position="649"/>
    </location>
</feature>
<dbReference type="AlphaFoldDB" id="C1MZ75"/>
<dbReference type="Gene3D" id="1.20.960.40">
    <property type="match status" value="1"/>
</dbReference>
<dbReference type="InterPro" id="IPR055289">
    <property type="entry name" value="OFD1"/>
</dbReference>
<dbReference type="GO" id="GO:0060287">
    <property type="term" value="P:epithelial cilium movement involved in determination of left/right asymmetry"/>
    <property type="evidence" value="ECO:0007669"/>
    <property type="project" value="TreeGrafter"/>
</dbReference>
<dbReference type="EMBL" id="GG663743">
    <property type="protein sequence ID" value="EEH54815.1"/>
    <property type="molecule type" value="Genomic_DNA"/>
</dbReference>
<feature type="coiled-coil region" evidence="1">
    <location>
        <begin position="192"/>
        <end position="305"/>
    </location>
</feature>
<protein>
    <submittedName>
        <fullName evidence="3">Basal body protein</fullName>
    </submittedName>
</protein>
<feature type="compositionally biased region" description="Low complexity" evidence="2">
    <location>
        <begin position="706"/>
        <end position="727"/>
    </location>
</feature>
<dbReference type="PROSITE" id="PS50896">
    <property type="entry name" value="LISH"/>
    <property type="match status" value="1"/>
</dbReference>
<accession>C1MZ75</accession>
<gene>
    <name evidence="3" type="primary">OFD1</name>
    <name evidence="3" type="ORF">MICPUCDRAFT_60630</name>
</gene>
<dbReference type="InterPro" id="IPR006594">
    <property type="entry name" value="LisH"/>
</dbReference>
<dbReference type="STRING" id="564608.C1MZ75"/>
<dbReference type="KEGG" id="mpp:MICPUCDRAFT_60630"/>
<dbReference type="RefSeq" id="XP_003061165.1">
    <property type="nucleotide sequence ID" value="XM_003061119.1"/>
</dbReference>